<dbReference type="EMBL" id="MU275880">
    <property type="protein sequence ID" value="KAI0048870.1"/>
    <property type="molecule type" value="Genomic_DNA"/>
</dbReference>
<organism evidence="1 2">
    <name type="scientific">Auriscalpium vulgare</name>
    <dbReference type="NCBI Taxonomy" id="40419"/>
    <lineage>
        <taxon>Eukaryota</taxon>
        <taxon>Fungi</taxon>
        <taxon>Dikarya</taxon>
        <taxon>Basidiomycota</taxon>
        <taxon>Agaricomycotina</taxon>
        <taxon>Agaricomycetes</taxon>
        <taxon>Russulales</taxon>
        <taxon>Auriscalpiaceae</taxon>
        <taxon>Auriscalpium</taxon>
    </lineage>
</organism>
<keyword evidence="2" id="KW-1185">Reference proteome</keyword>
<proteinExistence type="predicted"/>
<dbReference type="Proteomes" id="UP000814033">
    <property type="component" value="Unassembled WGS sequence"/>
</dbReference>
<sequence length="353" mass="39043">MSAEASTFPTTTEPDGPAITDVESPDLWFNDGSIVIRSIADTSTTPPTRALYKLHKSLLAKNCSVFAALFDGPQDAFAAGSEQHDGLPIMELPDNPEELRNFLRVLYIPGEIHTHRRLESSRDPGEAAWEVFPASYYGILRLAFKYDAGDIMDLILLLLKDQWPPKLAAWDRLYMDTEFGNYKFGNYADPVLAIQLGVECNIPDILPQAYYSLACRLAVTRNPTKRAALLARVTTHDLRTVYLGQLSIGDGLHVLVDLSQSIPDCGKSVSSCSCGETIIKMLESYAVRSGLSDDPLRFLGVAIDHLPNTACPACRARAKKALLAKREAFWRSLPSFFALESRVSPTWGEEEKT</sequence>
<protein>
    <submittedName>
        <fullName evidence="1">Uncharacterized protein</fullName>
    </submittedName>
</protein>
<evidence type="ECO:0000313" key="1">
    <source>
        <dbReference type="EMBL" id="KAI0048870.1"/>
    </source>
</evidence>
<gene>
    <name evidence="1" type="ORF">FA95DRAFT_1557445</name>
</gene>
<evidence type="ECO:0000313" key="2">
    <source>
        <dbReference type="Proteomes" id="UP000814033"/>
    </source>
</evidence>
<comment type="caution">
    <text evidence="1">The sequence shown here is derived from an EMBL/GenBank/DDBJ whole genome shotgun (WGS) entry which is preliminary data.</text>
</comment>
<accession>A0ACB8RZ23</accession>
<reference evidence="1" key="1">
    <citation type="submission" date="2021-02" db="EMBL/GenBank/DDBJ databases">
        <authorList>
            <consortium name="DOE Joint Genome Institute"/>
            <person name="Ahrendt S."/>
            <person name="Looney B.P."/>
            <person name="Miyauchi S."/>
            <person name="Morin E."/>
            <person name="Drula E."/>
            <person name="Courty P.E."/>
            <person name="Chicoki N."/>
            <person name="Fauchery L."/>
            <person name="Kohler A."/>
            <person name="Kuo A."/>
            <person name="Labutti K."/>
            <person name="Pangilinan J."/>
            <person name="Lipzen A."/>
            <person name="Riley R."/>
            <person name="Andreopoulos W."/>
            <person name="He G."/>
            <person name="Johnson J."/>
            <person name="Barry K.W."/>
            <person name="Grigoriev I.V."/>
            <person name="Nagy L."/>
            <person name="Hibbett D."/>
            <person name="Henrissat B."/>
            <person name="Matheny P.B."/>
            <person name="Labbe J."/>
            <person name="Martin F."/>
        </authorList>
    </citation>
    <scope>NUCLEOTIDE SEQUENCE</scope>
    <source>
        <strain evidence="1">FP105234-sp</strain>
    </source>
</reference>
<reference evidence="1" key="2">
    <citation type="journal article" date="2022" name="New Phytol.">
        <title>Evolutionary transition to the ectomycorrhizal habit in the genomes of a hyperdiverse lineage of mushroom-forming fungi.</title>
        <authorList>
            <person name="Looney B."/>
            <person name="Miyauchi S."/>
            <person name="Morin E."/>
            <person name="Drula E."/>
            <person name="Courty P.E."/>
            <person name="Kohler A."/>
            <person name="Kuo A."/>
            <person name="LaButti K."/>
            <person name="Pangilinan J."/>
            <person name="Lipzen A."/>
            <person name="Riley R."/>
            <person name="Andreopoulos W."/>
            <person name="He G."/>
            <person name="Johnson J."/>
            <person name="Nolan M."/>
            <person name="Tritt A."/>
            <person name="Barry K.W."/>
            <person name="Grigoriev I.V."/>
            <person name="Nagy L.G."/>
            <person name="Hibbett D."/>
            <person name="Henrissat B."/>
            <person name="Matheny P.B."/>
            <person name="Labbe J."/>
            <person name="Martin F.M."/>
        </authorList>
    </citation>
    <scope>NUCLEOTIDE SEQUENCE</scope>
    <source>
        <strain evidence="1">FP105234-sp</strain>
    </source>
</reference>
<name>A0ACB8RZ23_9AGAM</name>